<keyword evidence="4" id="KW-1185">Reference proteome</keyword>
<dbReference type="AlphaFoldDB" id="A0A8T2RLA4"/>
<evidence type="ECO:0000259" key="2">
    <source>
        <dbReference type="PROSITE" id="PS51499"/>
    </source>
</evidence>
<dbReference type="OMA" id="WINGSAC"/>
<feature type="domain" description="APO" evidence="2">
    <location>
        <begin position="345"/>
        <end position="430"/>
    </location>
</feature>
<proteinExistence type="predicted"/>
<dbReference type="Pfam" id="PF05634">
    <property type="entry name" value="APO_RNA-bind"/>
    <property type="match status" value="2"/>
</dbReference>
<dbReference type="PROSITE" id="PS51499">
    <property type="entry name" value="APO"/>
    <property type="match status" value="2"/>
</dbReference>
<organism evidence="3 4">
    <name type="scientific">Ceratopteris richardii</name>
    <name type="common">Triangle waterfern</name>
    <dbReference type="NCBI Taxonomy" id="49495"/>
    <lineage>
        <taxon>Eukaryota</taxon>
        <taxon>Viridiplantae</taxon>
        <taxon>Streptophyta</taxon>
        <taxon>Embryophyta</taxon>
        <taxon>Tracheophyta</taxon>
        <taxon>Polypodiopsida</taxon>
        <taxon>Polypodiidae</taxon>
        <taxon>Polypodiales</taxon>
        <taxon>Pteridineae</taxon>
        <taxon>Pteridaceae</taxon>
        <taxon>Parkerioideae</taxon>
        <taxon>Ceratopteris</taxon>
    </lineage>
</organism>
<protein>
    <recommendedName>
        <fullName evidence="2">APO domain-containing protein</fullName>
    </recommendedName>
</protein>
<dbReference type="GO" id="GO:0003723">
    <property type="term" value="F:RNA binding"/>
    <property type="evidence" value="ECO:0007669"/>
    <property type="project" value="InterPro"/>
</dbReference>
<reference evidence="3" key="1">
    <citation type="submission" date="2021-08" db="EMBL/GenBank/DDBJ databases">
        <title>WGS assembly of Ceratopteris richardii.</title>
        <authorList>
            <person name="Marchant D.B."/>
            <person name="Chen G."/>
            <person name="Jenkins J."/>
            <person name="Shu S."/>
            <person name="Leebens-Mack J."/>
            <person name="Grimwood J."/>
            <person name="Schmutz J."/>
            <person name="Soltis P."/>
            <person name="Soltis D."/>
            <person name="Chen Z.-H."/>
        </authorList>
    </citation>
    <scope>NUCLEOTIDE SEQUENCE</scope>
    <source>
        <strain evidence="3">Whitten #5841</strain>
        <tissue evidence="3">Leaf</tissue>
    </source>
</reference>
<gene>
    <name evidence="3" type="ORF">KP509_26G036600</name>
</gene>
<feature type="region of interest" description="Disordered" evidence="1">
    <location>
        <begin position="72"/>
        <end position="94"/>
    </location>
</feature>
<accession>A0A8T2RLA4</accession>
<dbReference type="Proteomes" id="UP000825935">
    <property type="component" value="Chromosome 26"/>
</dbReference>
<evidence type="ECO:0000313" key="3">
    <source>
        <dbReference type="EMBL" id="KAH7296731.1"/>
    </source>
</evidence>
<dbReference type="EMBL" id="CM035431">
    <property type="protein sequence ID" value="KAH7296730.1"/>
    <property type="molecule type" value="Genomic_DNA"/>
</dbReference>
<evidence type="ECO:0000256" key="1">
    <source>
        <dbReference type="SAM" id="MobiDB-lite"/>
    </source>
</evidence>
<comment type="caution">
    <text evidence="3">The sequence shown here is derived from an EMBL/GenBank/DDBJ whole genome shotgun (WGS) entry which is preliminary data.</text>
</comment>
<dbReference type="OrthoDB" id="1926485at2759"/>
<evidence type="ECO:0000313" key="4">
    <source>
        <dbReference type="Proteomes" id="UP000825935"/>
    </source>
</evidence>
<feature type="domain" description="APO" evidence="2">
    <location>
        <begin position="136"/>
        <end position="220"/>
    </location>
</feature>
<dbReference type="EMBL" id="CM035431">
    <property type="protein sequence ID" value="KAH7296731.1"/>
    <property type="molecule type" value="Genomic_DNA"/>
</dbReference>
<sequence length="452" mass="50915">MAVCYDAGLFDPSLSLFSKVSSAKFKNESSSLSVSRGGLHPVVRKLKASSSTYNSQIQNKDLPRVIPRNKKKPFVAPPRRLPKRGIKKPRLEDPYSSPGDGLLVQEMIPLAYTVFEAREALLKLVPILMEVVPVKACRFCEQSHVGPIGHDIATCEGQGSSSRYKRHVWVSGDLDDVIPNLEALHSYDRSNIIRHKSMSACRRLSAVVELCIQAGVDLPDYPVLRRTKPLWFTDRKSNIGDLYSELLPDSDSDEGLYDYSFSSRAASHYARSSTANKSGSEPEFEGNKWRNDVDWISEEIIKDKQGEKHTKSFEGTKEIADSALRLWEIMRAGAAELMTRYTVRVCGYCPQVHIGPRGHLIRECQGFKHQWRQGIHGWQMAALDDLIPPNYVWHVQDLEKPLLLNELRSFYGQAPAIVELCVQAGGEVPEKYRPMMRLDVVAPTSYESRNAV</sequence>
<name>A0A8T2RLA4_CERRI</name>
<dbReference type="InterPro" id="IPR023342">
    <property type="entry name" value="APO_dom"/>
</dbReference>